<feature type="chain" id="PRO_5046447169" evidence="7">
    <location>
        <begin position="24"/>
        <end position="1112"/>
    </location>
</feature>
<accession>A0ABY5PE86</accession>
<dbReference type="SUPFAM" id="SSF52743">
    <property type="entry name" value="Subtilisin-like"/>
    <property type="match status" value="1"/>
</dbReference>
<comment type="similarity">
    <text evidence="6">Belongs to the peptidase S8 family.</text>
</comment>
<evidence type="ECO:0000256" key="6">
    <source>
        <dbReference type="PROSITE-ProRule" id="PRU01240"/>
    </source>
</evidence>
<keyword evidence="4" id="KW-1133">Transmembrane helix</keyword>
<keyword evidence="5" id="KW-0472">Membrane</keyword>
<evidence type="ECO:0000256" key="3">
    <source>
        <dbReference type="ARBA" id="ARBA00022729"/>
    </source>
</evidence>
<dbReference type="EMBL" id="CP088295">
    <property type="protein sequence ID" value="UUY02928.1"/>
    <property type="molecule type" value="Genomic_DNA"/>
</dbReference>
<dbReference type="PANTHER" id="PTHR21419">
    <property type="match status" value="1"/>
</dbReference>
<name>A0ABY5PE86_9ACTN</name>
<evidence type="ECO:0000313" key="9">
    <source>
        <dbReference type="Proteomes" id="UP001058860"/>
    </source>
</evidence>
<organism evidence="8 9">
    <name type="scientific">Svornostia abyssi</name>
    <dbReference type="NCBI Taxonomy" id="2898438"/>
    <lineage>
        <taxon>Bacteria</taxon>
        <taxon>Bacillati</taxon>
        <taxon>Actinomycetota</taxon>
        <taxon>Thermoleophilia</taxon>
        <taxon>Solirubrobacterales</taxon>
        <taxon>Baekduiaceae</taxon>
        <taxon>Svornostia</taxon>
    </lineage>
</organism>
<comment type="caution">
    <text evidence="6">Lacks conserved residue(s) required for the propagation of feature annotation.</text>
</comment>
<protein>
    <submittedName>
        <fullName evidence="8">FG-GAP-like repeat-containing protein</fullName>
    </submittedName>
</protein>
<dbReference type="Proteomes" id="UP001058860">
    <property type="component" value="Chromosome"/>
</dbReference>
<dbReference type="InterPro" id="IPR036852">
    <property type="entry name" value="Peptidase_S8/S53_dom_sf"/>
</dbReference>
<evidence type="ECO:0000256" key="7">
    <source>
        <dbReference type="SAM" id="SignalP"/>
    </source>
</evidence>
<dbReference type="Gene3D" id="3.40.50.200">
    <property type="entry name" value="Peptidase S8/S53 domain"/>
    <property type="match status" value="1"/>
</dbReference>
<reference evidence="9" key="1">
    <citation type="submission" date="2021-11" db="EMBL/GenBank/DDBJ databases">
        <title>Cultivation dependent microbiological survey of springs from the worlds oldest radium mine currently devoted to the extraction of radon-saturated water.</title>
        <authorList>
            <person name="Kapinusova G."/>
            <person name="Smrhova T."/>
            <person name="Strejcek M."/>
            <person name="Suman J."/>
            <person name="Jani K."/>
            <person name="Pajer P."/>
            <person name="Uhlik O."/>
        </authorList>
    </citation>
    <scope>NUCLEOTIDE SEQUENCE [LARGE SCALE GENOMIC DNA]</scope>
    <source>
        <strain evidence="9">J379</strain>
    </source>
</reference>
<feature type="signal peptide" evidence="7">
    <location>
        <begin position="1"/>
        <end position="23"/>
    </location>
</feature>
<evidence type="ECO:0000256" key="4">
    <source>
        <dbReference type="ARBA" id="ARBA00022989"/>
    </source>
</evidence>
<dbReference type="Pfam" id="PF13517">
    <property type="entry name" value="FG-GAP_3"/>
    <property type="match status" value="1"/>
</dbReference>
<dbReference type="PROSITE" id="PS51892">
    <property type="entry name" value="SUBTILASE"/>
    <property type="match status" value="1"/>
</dbReference>
<evidence type="ECO:0000313" key="8">
    <source>
        <dbReference type="EMBL" id="UUY02928.1"/>
    </source>
</evidence>
<keyword evidence="9" id="KW-1185">Reference proteome</keyword>
<sequence>MRVMSRSLIAALLLCLLPAVTSAAWNGERAPDDPRYDIAEEQPNALTFTDEQWWLYSFIPKTAPFARDPEGASGISADKAWKTFGAGRPDVKVAYLEGGVNWRTEEARKELAPRAYLNVGELPKPEGESAYDANGDGQVNVADYAGDSRIATPYLHGEITPEDLIVAFSDGTDDDANGYVDDISGWNFNRNTNDPQTESSTYSHANGQMTQLVGEADNGYDGVGVCPKCTVVPVKTSDEALVRDDRLARAIFFAVDAGASVITTEVAELGYSDLVRTALQYAWDHGVVVVMASNDFNSADHQAGSFWPRVWPGNGLVPDWAGQFTNRSLNLLTRSFRNRSNYTSFGTHALFSAPGGGGTTSEVTPVHAGVAALVASAGLDAVDDGTLGAPLDAGEIKEIVRATASNIDQTQAINYAGKKGATFNLQYGYGRPNVFKAMQAVHDGKVPPVPDILGPDWYQRFDPTRDDVVPVQADIAMRRADRIDWEVQYAVGPEPTEAEFATIGSGSATERVRGTLAELDLDRIPEAVWRRALTTSSGDLRTTEQYTVTLRVRATDEDGNLGEDRRAIAVHHDPDLRDGYPKRVGLGSDGQPTFADLDEDGRQELVSGDANGLIHARRADGSELPGFPAQTLPMDLGLGDTPAGKAGAVPAVRHPVLAPPAIGDLEGDGDLELVFSSMAGYVYVFEHDGSLRDGWPRPVGLQAAGQSVPPPDRPFGRDPSHGAFGSPVLVDLPGGSQLDILQAAWDGKLYGFDAAGANVPGWPVDAKIPAAAEAQPPLQHVTDRKLVASPTIAQLDGKGPPEIVIKSQEFGLGDRETLGFGSRFYVMAFWADGTAHPGGALVPGWPATITGTLAYYGSAQDWITEGGDNATAIDTDRDGRDEIIQPTVFNQATKIRTDASGRPVPGTGTGTAAREFAGLLNTSAARILSLPGVRSANPVKGLTSVGFTVSGSAYRHKGRDRYVSGGTELLSLGSLLLPGQRISMDNQMRVMSAATMKTYPEFPRRMMGLPFITAPAVADVTGDGEPDVLGATDTSNIGAWQPNGQEAPGWPKFTAGWTLLTPAVGDLDGDGKVEVAATTREGELFVWNTPGRVQDVKVPTWHNDIRRTGRVP</sequence>
<evidence type="ECO:0000256" key="1">
    <source>
        <dbReference type="ARBA" id="ARBA00004167"/>
    </source>
</evidence>
<keyword evidence="3 7" id="KW-0732">Signal</keyword>
<dbReference type="InterPro" id="IPR045232">
    <property type="entry name" value="FAM234"/>
</dbReference>
<evidence type="ECO:0000256" key="5">
    <source>
        <dbReference type="ARBA" id="ARBA00023136"/>
    </source>
</evidence>
<comment type="subcellular location">
    <subcellularLocation>
        <location evidence="1">Membrane</location>
        <topology evidence="1">Single-pass membrane protein</topology>
    </subcellularLocation>
</comment>
<dbReference type="InterPro" id="IPR028994">
    <property type="entry name" value="Integrin_alpha_N"/>
</dbReference>
<dbReference type="RefSeq" id="WP_353863450.1">
    <property type="nucleotide sequence ID" value="NZ_CP088295.1"/>
</dbReference>
<evidence type="ECO:0000256" key="2">
    <source>
        <dbReference type="ARBA" id="ARBA00022692"/>
    </source>
</evidence>
<proteinExistence type="inferred from homology"/>
<dbReference type="PANTHER" id="PTHR21419:SF23">
    <property type="entry name" value="PROTEIN DEFECTIVE IN EXINE FORMATION 1"/>
    <property type="match status" value="1"/>
</dbReference>
<keyword evidence="2" id="KW-0812">Transmembrane</keyword>
<gene>
    <name evidence="8" type="ORF">LRS13_19915</name>
</gene>
<dbReference type="InterPro" id="IPR013517">
    <property type="entry name" value="FG-GAP"/>
</dbReference>
<dbReference type="SUPFAM" id="SSF69318">
    <property type="entry name" value="Integrin alpha N-terminal domain"/>
    <property type="match status" value="1"/>
</dbReference>